<feature type="region of interest" description="Disordered" evidence="1">
    <location>
        <begin position="468"/>
        <end position="500"/>
    </location>
</feature>
<name>A0A6P6RT08_9EIME</name>
<dbReference type="Proteomes" id="UP000515125">
    <property type="component" value="Unplaced"/>
</dbReference>
<feature type="signal peptide" evidence="2">
    <location>
        <begin position="1"/>
        <end position="31"/>
    </location>
</feature>
<dbReference type="OrthoDB" id="332824at2759"/>
<proteinExistence type="predicted"/>
<evidence type="ECO:0000313" key="3">
    <source>
        <dbReference type="Proteomes" id="UP000515125"/>
    </source>
</evidence>
<feature type="chain" id="PRO_5027729344" evidence="2">
    <location>
        <begin position="32"/>
        <end position="537"/>
    </location>
</feature>
<dbReference type="GeneID" id="113146714"/>
<sequence length="537" mass="59285">MSAAMVLSSSFRLLFLVFLCFYCCLPQWSHASPPPAAKAGAEGVPADGELSNSQHIEMASAQLTTPDLLLGLGGGITHAAHEAGLKEPIIGKPDIKKTVQEIAVAKEVVFTNRGHDETKLFGAAVIRHMYGMTGQWEVKSLERRSIFRQKPTSKKRAERVIVSVEGISPAAFKALPIVFASGPEFLEVLFMVMSIMKTAALEQDAKLLLDYIPLMQAWSVVARHEMAFFAFVAFPFKPVLQALASLSPSKIQSEHLAKISKLQSSVHHEFPNLDKDEIEIQLDLSDPTEKSVFEDLLKKGVSLVNYHRHGSFLRESLQSKGSFFQAIEKQDETAEDLAQSMLYRSISVVFQHSKSDDVKHFLSLKFWEDEETATKTMEDILAKTNQYYAAWTLEPSVPLCILLFCGSELFREKADCRGKKNQTVVTEPPETKTDAAVLHKMIEEEKMEEQKEWTQGKQEMKKVENIEEGGAEADTQSKKQGTEAAAGAAAAAVTHQTGNDGTLGVERVVTTTSVGDFRCKITGNCPSKSIKVCKNAL</sequence>
<evidence type="ECO:0000256" key="2">
    <source>
        <dbReference type="SAM" id="SignalP"/>
    </source>
</evidence>
<evidence type="ECO:0000313" key="4">
    <source>
        <dbReference type="RefSeq" id="XP_026190684.1"/>
    </source>
</evidence>
<protein>
    <submittedName>
        <fullName evidence="4">Uncharacterized protein LOC113146714</fullName>
    </submittedName>
</protein>
<organism evidence="3 4">
    <name type="scientific">Cyclospora cayetanensis</name>
    <dbReference type="NCBI Taxonomy" id="88456"/>
    <lineage>
        <taxon>Eukaryota</taxon>
        <taxon>Sar</taxon>
        <taxon>Alveolata</taxon>
        <taxon>Apicomplexa</taxon>
        <taxon>Conoidasida</taxon>
        <taxon>Coccidia</taxon>
        <taxon>Eucoccidiorida</taxon>
        <taxon>Eimeriorina</taxon>
        <taxon>Eimeriidae</taxon>
        <taxon>Cyclospora</taxon>
    </lineage>
</organism>
<keyword evidence="3" id="KW-1185">Reference proteome</keyword>
<keyword evidence="2" id="KW-0732">Signal</keyword>
<dbReference type="RefSeq" id="XP_026190684.1">
    <property type="nucleotide sequence ID" value="XM_026334899.1"/>
</dbReference>
<dbReference type="AlphaFoldDB" id="A0A6P6RT08"/>
<gene>
    <name evidence="4" type="primary">LOC113146714</name>
</gene>
<accession>A0A6P6RT08</accession>
<evidence type="ECO:0000256" key="1">
    <source>
        <dbReference type="SAM" id="MobiDB-lite"/>
    </source>
</evidence>
<reference evidence="4" key="1">
    <citation type="submission" date="2025-08" db="UniProtKB">
        <authorList>
            <consortium name="RefSeq"/>
        </authorList>
    </citation>
    <scope>IDENTIFICATION</scope>
</reference>